<proteinExistence type="predicted"/>
<evidence type="ECO:0000313" key="2">
    <source>
        <dbReference type="EMBL" id="KAJ1216892.1"/>
    </source>
</evidence>
<comment type="caution">
    <text evidence="2">The sequence shown here is derived from an EMBL/GenBank/DDBJ whole genome shotgun (WGS) entry which is preliminary data.</text>
</comment>
<dbReference type="AlphaFoldDB" id="A0AAV7WS06"/>
<reference evidence="2" key="1">
    <citation type="journal article" date="2022" name="bioRxiv">
        <title>Sequencing and chromosome-scale assembly of the giantPleurodeles waltlgenome.</title>
        <authorList>
            <person name="Brown T."/>
            <person name="Elewa A."/>
            <person name="Iarovenko S."/>
            <person name="Subramanian E."/>
            <person name="Araus A.J."/>
            <person name="Petzold A."/>
            <person name="Susuki M."/>
            <person name="Suzuki K.-i.T."/>
            <person name="Hayashi T."/>
            <person name="Toyoda A."/>
            <person name="Oliveira C."/>
            <person name="Osipova E."/>
            <person name="Leigh N.D."/>
            <person name="Simon A."/>
            <person name="Yun M.H."/>
        </authorList>
    </citation>
    <scope>NUCLEOTIDE SEQUENCE</scope>
    <source>
        <strain evidence="2">20211129_DDA</strain>
        <tissue evidence="2">Liver</tissue>
    </source>
</reference>
<keyword evidence="3" id="KW-1185">Reference proteome</keyword>
<accession>A0AAV7WS06</accession>
<protein>
    <submittedName>
        <fullName evidence="2">Uncharacterized protein</fullName>
    </submittedName>
</protein>
<organism evidence="2 3">
    <name type="scientific">Pleurodeles waltl</name>
    <name type="common">Iberian ribbed newt</name>
    <dbReference type="NCBI Taxonomy" id="8319"/>
    <lineage>
        <taxon>Eukaryota</taxon>
        <taxon>Metazoa</taxon>
        <taxon>Chordata</taxon>
        <taxon>Craniata</taxon>
        <taxon>Vertebrata</taxon>
        <taxon>Euteleostomi</taxon>
        <taxon>Amphibia</taxon>
        <taxon>Batrachia</taxon>
        <taxon>Caudata</taxon>
        <taxon>Salamandroidea</taxon>
        <taxon>Salamandridae</taxon>
        <taxon>Pleurodelinae</taxon>
        <taxon>Pleurodeles</taxon>
    </lineage>
</organism>
<dbReference type="EMBL" id="JANPWB010000001">
    <property type="protein sequence ID" value="KAJ1216892.1"/>
    <property type="molecule type" value="Genomic_DNA"/>
</dbReference>
<sequence>MIWGGQGHAPPSRERRDLVPIVGLYDLCLDGWVFETCQKDLYEAPKRRKHVCIFVAVEQDGCGVTVSRPLLFDAAMLDVAARKGQKLLWGDADRNRLSETDEYDGRNGEWLKDGGDKFYSLTEESEAASSGYVLNEEDGSGSSEAESLAESMSPVVGPTVRPQRRHHKRIMSRTGEQVNNMASSDTKILQLIYGTVRELQTETRAENRKAPVANKQLQVTVQKIAKS</sequence>
<evidence type="ECO:0000256" key="1">
    <source>
        <dbReference type="SAM" id="MobiDB-lite"/>
    </source>
</evidence>
<dbReference type="Proteomes" id="UP001066276">
    <property type="component" value="Chromosome 1_1"/>
</dbReference>
<evidence type="ECO:0000313" key="3">
    <source>
        <dbReference type="Proteomes" id="UP001066276"/>
    </source>
</evidence>
<name>A0AAV7WS06_PLEWA</name>
<gene>
    <name evidence="2" type="ORF">NDU88_004490</name>
</gene>
<feature type="compositionally biased region" description="Low complexity" evidence="1">
    <location>
        <begin position="140"/>
        <end position="151"/>
    </location>
</feature>
<feature type="region of interest" description="Disordered" evidence="1">
    <location>
        <begin position="129"/>
        <end position="169"/>
    </location>
</feature>